<dbReference type="Proteomes" id="UP000525027">
    <property type="component" value="Unassembled WGS sequence"/>
</dbReference>
<name>A0A7V6ZEL8_9BACT</name>
<accession>A0A7V6ZEL8</accession>
<protein>
    <submittedName>
        <fullName evidence="1">ISLre2 family transposase</fullName>
    </submittedName>
</protein>
<proteinExistence type="predicted"/>
<feature type="non-terminal residue" evidence="1">
    <location>
        <position position="53"/>
    </location>
</feature>
<reference evidence="1 2" key="1">
    <citation type="journal article" date="2020" name="Biotechnol. Biofuels">
        <title>New insights from the biogas microbiome by comprehensive genome-resolved metagenomics of nearly 1600 species originating from multiple anaerobic digesters.</title>
        <authorList>
            <person name="Campanaro S."/>
            <person name="Treu L."/>
            <person name="Rodriguez-R L.M."/>
            <person name="Kovalovszki A."/>
            <person name="Ziels R.M."/>
            <person name="Maus I."/>
            <person name="Zhu X."/>
            <person name="Kougias P.G."/>
            <person name="Basile A."/>
            <person name="Luo G."/>
            <person name="Schluter A."/>
            <person name="Konstantinidis K.T."/>
            <person name="Angelidaki I."/>
        </authorList>
    </citation>
    <scope>NUCLEOTIDE SEQUENCE [LARGE SCALE GENOMIC DNA]</scope>
    <source>
        <strain evidence="1">AS25fmACSIPFO_94</strain>
    </source>
</reference>
<sequence>MNKVILLQIVSNFISEILKFFCSSNVRTLAEIEDELFRMTKAFIREIVKAYLE</sequence>
<dbReference type="EMBL" id="DURU01000100">
    <property type="protein sequence ID" value="HHZ04540.1"/>
    <property type="molecule type" value="Genomic_DNA"/>
</dbReference>
<comment type="caution">
    <text evidence="1">The sequence shown here is derived from an EMBL/GenBank/DDBJ whole genome shotgun (WGS) entry which is preliminary data.</text>
</comment>
<gene>
    <name evidence="1" type="ORF">GX397_05710</name>
</gene>
<evidence type="ECO:0000313" key="2">
    <source>
        <dbReference type="Proteomes" id="UP000525027"/>
    </source>
</evidence>
<organism evidence="1 2">
    <name type="scientific">Acetomicrobium hydrogeniformans</name>
    <dbReference type="NCBI Taxonomy" id="649746"/>
    <lineage>
        <taxon>Bacteria</taxon>
        <taxon>Thermotogati</taxon>
        <taxon>Synergistota</taxon>
        <taxon>Synergistia</taxon>
        <taxon>Synergistales</taxon>
        <taxon>Acetomicrobiaceae</taxon>
        <taxon>Acetomicrobium</taxon>
    </lineage>
</organism>
<dbReference type="AlphaFoldDB" id="A0A7V6ZEL8"/>
<evidence type="ECO:0000313" key="1">
    <source>
        <dbReference type="EMBL" id="HHZ04540.1"/>
    </source>
</evidence>